<dbReference type="PANTHER" id="PTHR38790:SF8">
    <property type="entry name" value="F-BOX DOMAIN-CONTAINING PROTEIN"/>
    <property type="match status" value="1"/>
</dbReference>
<dbReference type="OrthoDB" id="4757095at2759"/>
<evidence type="ECO:0000259" key="1">
    <source>
        <dbReference type="Pfam" id="PF24864"/>
    </source>
</evidence>
<evidence type="ECO:0000313" key="3">
    <source>
        <dbReference type="Proteomes" id="UP000756921"/>
    </source>
</evidence>
<evidence type="ECO:0000313" key="2">
    <source>
        <dbReference type="EMBL" id="KAF9730579.1"/>
    </source>
</evidence>
<keyword evidence="3" id="KW-1185">Reference proteome</keyword>
<accession>A0A9P6GAC2</accession>
<organism evidence="2 3">
    <name type="scientific">Paraphaeosphaeria minitans</name>
    <dbReference type="NCBI Taxonomy" id="565426"/>
    <lineage>
        <taxon>Eukaryota</taxon>
        <taxon>Fungi</taxon>
        <taxon>Dikarya</taxon>
        <taxon>Ascomycota</taxon>
        <taxon>Pezizomycotina</taxon>
        <taxon>Dothideomycetes</taxon>
        <taxon>Pleosporomycetidae</taxon>
        <taxon>Pleosporales</taxon>
        <taxon>Massarineae</taxon>
        <taxon>Didymosphaeriaceae</taxon>
        <taxon>Paraphaeosphaeria</taxon>
    </lineage>
</organism>
<comment type="caution">
    <text evidence="2">The sequence shown here is derived from an EMBL/GenBank/DDBJ whole genome shotgun (WGS) entry which is preliminary data.</text>
</comment>
<name>A0A9P6GAC2_9PLEO</name>
<dbReference type="Proteomes" id="UP000756921">
    <property type="component" value="Unassembled WGS sequence"/>
</dbReference>
<proteinExistence type="predicted"/>
<dbReference type="EMBL" id="WJXW01000014">
    <property type="protein sequence ID" value="KAF9730579.1"/>
    <property type="molecule type" value="Genomic_DNA"/>
</dbReference>
<dbReference type="AlphaFoldDB" id="A0A9P6GAC2"/>
<dbReference type="InterPro" id="IPR056632">
    <property type="entry name" value="DUF7730"/>
</dbReference>
<dbReference type="PANTHER" id="PTHR38790">
    <property type="entry name" value="2EXR DOMAIN-CONTAINING PROTEIN-RELATED"/>
    <property type="match status" value="1"/>
</dbReference>
<protein>
    <recommendedName>
        <fullName evidence="1">DUF7730 domain-containing protein</fullName>
    </recommendedName>
</protein>
<feature type="domain" description="DUF7730" evidence="1">
    <location>
        <begin position="126"/>
        <end position="234"/>
    </location>
</feature>
<dbReference type="Pfam" id="PF24864">
    <property type="entry name" value="DUF7730"/>
    <property type="match status" value="1"/>
</dbReference>
<reference evidence="2" key="1">
    <citation type="journal article" date="2020" name="Mol. Plant Microbe Interact.">
        <title>Genome Sequence of the Biocontrol Agent Coniothyrium minitans strain Conio (IMI 134523).</title>
        <authorList>
            <person name="Patel D."/>
            <person name="Shittu T.A."/>
            <person name="Baroncelli R."/>
            <person name="Muthumeenakshi S."/>
            <person name="Osborne T.H."/>
            <person name="Janganan T.K."/>
            <person name="Sreenivasaprasad S."/>
        </authorList>
    </citation>
    <scope>NUCLEOTIDE SEQUENCE</scope>
    <source>
        <strain evidence="2">Conio</strain>
    </source>
</reference>
<sequence length="343" mass="40952">MNKKGGPFAHTRPRVMMKKRVGFLDLPGEIRNQIYECHFQQGFKCEFVEMSAKLGHTQRECLKFLGRNRRSGDIYAHYLRRPAPVADVRFSRVLGMYTERINPKFWTLYVTAKYVKQRRRYERNRGLDTRWTTSLTGLIFVCKQVHTECIGLFYLNTIFAFDSPIRIANFLKVPSATNLANVTKIQLHYRVYGDPWETKDIQWKEKHFQCWNRTCKTVAIKLTNLQHIEIWIYTRETNVRFGMDEHYLKPFRWFCKRTNPSRTLAKTLRTANVHLITYYNRWDSFTFPSLQLASLHLHKLFEEAIGRVILGATPEVAMKDFNDAWENQYTQWHHHLRFARTGW</sequence>
<gene>
    <name evidence="2" type="ORF">PMIN01_11448</name>
</gene>